<dbReference type="InterPro" id="IPR023214">
    <property type="entry name" value="HAD_sf"/>
</dbReference>
<evidence type="ECO:0000256" key="1">
    <source>
        <dbReference type="ARBA" id="ARBA00006171"/>
    </source>
</evidence>
<evidence type="ECO:0000313" key="2">
    <source>
        <dbReference type="EMBL" id="RCW45923.1"/>
    </source>
</evidence>
<organism evidence="2 3">
    <name type="scientific">Halopolyspora algeriensis</name>
    <dbReference type="NCBI Taxonomy" id="1500506"/>
    <lineage>
        <taxon>Bacteria</taxon>
        <taxon>Bacillati</taxon>
        <taxon>Actinomycetota</taxon>
        <taxon>Actinomycetes</taxon>
        <taxon>Actinomycetes incertae sedis</taxon>
        <taxon>Halopolyspora</taxon>
    </lineage>
</organism>
<dbReference type="InterPro" id="IPR036412">
    <property type="entry name" value="HAD-like_sf"/>
</dbReference>
<dbReference type="Pfam" id="PF00702">
    <property type="entry name" value="Hydrolase"/>
    <property type="match status" value="1"/>
</dbReference>
<dbReference type="InterPro" id="IPR006439">
    <property type="entry name" value="HAD-SF_hydro_IA"/>
</dbReference>
<dbReference type="GO" id="GO:0050308">
    <property type="term" value="F:sugar-phosphatase activity"/>
    <property type="evidence" value="ECO:0007669"/>
    <property type="project" value="TreeGrafter"/>
</dbReference>
<comment type="similarity">
    <text evidence="1">Belongs to the HAD-like hydrolase superfamily. CbbY/CbbZ/Gph/YieH family.</text>
</comment>
<dbReference type="Gene3D" id="3.40.50.1000">
    <property type="entry name" value="HAD superfamily/HAD-like"/>
    <property type="match status" value="1"/>
</dbReference>
<name>A0A368VVQ1_9ACTN</name>
<sequence>MTANIDPSRHRGVLFDMDGVLTDTATVHLRAWKRLFDEYLLQRPPGAGENHGSLSAEDYRQYLDGKPRADGVADFLHSRGITLPAGHPDDPSDRDTVHGLGARKDRFFLDSLTDQGVRVFEGVHALLVNLRRHRLATAVVSASRHCADVLERAHLVALFDARVDGAVAQQLGLSGKPDPATLLEAARRLGLPPSRLAVIDDARAGVIAARAGGFALVVGIDSSGASQQLLHAGAHAVVTGVGAITVRPTGARASPDTGHP</sequence>
<dbReference type="SFLD" id="SFLDS00003">
    <property type="entry name" value="Haloacid_Dehalogenase"/>
    <property type="match status" value="1"/>
</dbReference>
<dbReference type="OrthoDB" id="9797743at2"/>
<keyword evidence="3" id="KW-1185">Reference proteome</keyword>
<accession>A0A368VVQ1</accession>
<protein>
    <submittedName>
        <fullName evidence="2">HAD superfamily hydrolase (TIGR01509 family)/beta-phosphoglucomutase family hydrolase</fullName>
    </submittedName>
</protein>
<dbReference type="SFLD" id="SFLDG01129">
    <property type="entry name" value="C1.5:_HAD__Beta-PGM__Phosphata"/>
    <property type="match status" value="1"/>
</dbReference>
<dbReference type="PANTHER" id="PTHR43481:SF4">
    <property type="entry name" value="GLYCEROL-1-PHOSPHATE PHOSPHOHYDROLASE 1-RELATED"/>
    <property type="match status" value="1"/>
</dbReference>
<evidence type="ECO:0000313" key="3">
    <source>
        <dbReference type="Proteomes" id="UP000253495"/>
    </source>
</evidence>
<dbReference type="EMBL" id="QPJC01000002">
    <property type="protein sequence ID" value="RCW45923.1"/>
    <property type="molecule type" value="Genomic_DNA"/>
</dbReference>
<keyword evidence="2" id="KW-0378">Hydrolase</keyword>
<dbReference type="Gene3D" id="1.10.150.240">
    <property type="entry name" value="Putative phosphatase, domain 2"/>
    <property type="match status" value="1"/>
</dbReference>
<dbReference type="RefSeq" id="WP_114451775.1">
    <property type="nucleotide sequence ID" value="NZ_QPJC01000002.1"/>
</dbReference>
<proteinExistence type="inferred from homology"/>
<dbReference type="InterPro" id="IPR051806">
    <property type="entry name" value="HAD-like_SPP"/>
</dbReference>
<dbReference type="NCBIfam" id="TIGR02009">
    <property type="entry name" value="PGMB-YQAB-SF"/>
    <property type="match status" value="1"/>
</dbReference>
<dbReference type="NCBIfam" id="TIGR01509">
    <property type="entry name" value="HAD-SF-IA-v3"/>
    <property type="match status" value="1"/>
</dbReference>
<dbReference type="InterPro" id="IPR010976">
    <property type="entry name" value="B-phosphoglucomutase_hydrolase"/>
</dbReference>
<comment type="caution">
    <text evidence="2">The sequence shown here is derived from an EMBL/GenBank/DDBJ whole genome shotgun (WGS) entry which is preliminary data.</text>
</comment>
<gene>
    <name evidence="2" type="ORF">DFQ14_102224</name>
</gene>
<dbReference type="SUPFAM" id="SSF56784">
    <property type="entry name" value="HAD-like"/>
    <property type="match status" value="1"/>
</dbReference>
<reference evidence="2 3" key="1">
    <citation type="submission" date="2018-07" db="EMBL/GenBank/DDBJ databases">
        <title>Genomic Encyclopedia of Type Strains, Phase III (KMG-III): the genomes of soil and plant-associated and newly described type strains.</title>
        <authorList>
            <person name="Whitman W."/>
        </authorList>
    </citation>
    <scope>NUCLEOTIDE SEQUENCE [LARGE SCALE GENOMIC DNA]</scope>
    <source>
        <strain evidence="2 3">CECT 8575</strain>
    </source>
</reference>
<dbReference type="PANTHER" id="PTHR43481">
    <property type="entry name" value="FRUCTOSE-1-PHOSPHATE PHOSPHATASE"/>
    <property type="match status" value="1"/>
</dbReference>
<dbReference type="Proteomes" id="UP000253495">
    <property type="component" value="Unassembled WGS sequence"/>
</dbReference>
<dbReference type="InterPro" id="IPR023198">
    <property type="entry name" value="PGP-like_dom2"/>
</dbReference>
<dbReference type="AlphaFoldDB" id="A0A368VVQ1"/>